<gene>
    <name evidence="2" type="ORF">HYG81_13615</name>
</gene>
<dbReference type="KEGG" id="nay:HYG81_13615"/>
<name>A0A7D6GQI1_9EURY</name>
<evidence type="ECO:0000313" key="2">
    <source>
        <dbReference type="EMBL" id="QLK25123.1"/>
    </source>
</evidence>
<dbReference type="InterPro" id="IPR001623">
    <property type="entry name" value="DnaJ_domain"/>
</dbReference>
<protein>
    <submittedName>
        <fullName evidence="2">J domain-containing protein</fullName>
    </submittedName>
</protein>
<reference evidence="2 3" key="1">
    <citation type="submission" date="2020-07" db="EMBL/GenBank/DDBJ databases">
        <title>Natrinema (YPL30) sp. nov. and Haloterrigena xxxxxx (YPL8) sp. nov., isolated from a salt mine.</title>
        <authorList>
            <person name="Cui H."/>
        </authorList>
    </citation>
    <scope>NUCLEOTIDE SEQUENCE [LARGE SCALE GENOMIC DNA]</scope>
    <source>
        <strain evidence="2 3">YPL13</strain>
    </source>
</reference>
<evidence type="ECO:0000313" key="3">
    <source>
        <dbReference type="Proteomes" id="UP000510869"/>
    </source>
</evidence>
<proteinExistence type="predicted"/>
<dbReference type="AlphaFoldDB" id="A0A7D6GQI1"/>
<dbReference type="EMBL" id="CP059154">
    <property type="protein sequence ID" value="QLK25123.1"/>
    <property type="molecule type" value="Genomic_DNA"/>
</dbReference>
<feature type="region of interest" description="Disordered" evidence="1">
    <location>
        <begin position="58"/>
        <end position="77"/>
    </location>
</feature>
<accession>A0A7D6GQI1</accession>
<dbReference type="InterPro" id="IPR036869">
    <property type="entry name" value="J_dom_sf"/>
</dbReference>
<organism evidence="2 3">
    <name type="scientific">Natrinema zhouii</name>
    <dbReference type="NCBI Taxonomy" id="1710539"/>
    <lineage>
        <taxon>Archaea</taxon>
        <taxon>Methanobacteriati</taxon>
        <taxon>Methanobacteriota</taxon>
        <taxon>Stenosarchaea group</taxon>
        <taxon>Halobacteria</taxon>
        <taxon>Halobacteriales</taxon>
        <taxon>Natrialbaceae</taxon>
        <taxon>Natrinema</taxon>
    </lineage>
</organism>
<keyword evidence="3" id="KW-1185">Reference proteome</keyword>
<dbReference type="Proteomes" id="UP000510869">
    <property type="component" value="Chromosome"/>
</dbReference>
<evidence type="ECO:0000256" key="1">
    <source>
        <dbReference type="SAM" id="MobiDB-lite"/>
    </source>
</evidence>
<sequence>MEVRAMSERLEWPDGFERTPAGDRDPYPHGFRVSRTRAFDNVLEELRKMDARNVQVETAAPHTQAQPHRPYADRDPDDPGVVVYFERDGRQFAVPCDRWNNLRDNAQAIAKYLNAKRALERYGVQTVESEFSTQALPSADGDAVTPPEPPHEILEVAPDADDGVVQAAARAKKKEHHPDRGGDREQFQQVVKAEGAMLDE</sequence>
<dbReference type="CDD" id="cd06257">
    <property type="entry name" value="DnaJ"/>
    <property type="match status" value="1"/>
</dbReference>
<dbReference type="Gene3D" id="1.10.287.110">
    <property type="entry name" value="DnaJ domain"/>
    <property type="match status" value="1"/>
</dbReference>
<dbReference type="SUPFAM" id="SSF46565">
    <property type="entry name" value="Chaperone J-domain"/>
    <property type="match status" value="1"/>
</dbReference>